<dbReference type="SUPFAM" id="SSF51569">
    <property type="entry name" value="Aldolase"/>
    <property type="match status" value="1"/>
</dbReference>
<dbReference type="Proteomes" id="UP000277424">
    <property type="component" value="Unassembled WGS sequence"/>
</dbReference>
<dbReference type="InterPro" id="IPR031338">
    <property type="entry name" value="KDPG/KHG_AS_2"/>
</dbReference>
<dbReference type="RefSeq" id="WP_008943780.1">
    <property type="nucleotide sequence ID" value="NZ_RBIG01000004.1"/>
</dbReference>
<evidence type="ECO:0000256" key="3">
    <source>
        <dbReference type="ARBA" id="ARBA00006906"/>
    </source>
</evidence>
<evidence type="ECO:0000313" key="10">
    <source>
        <dbReference type="Proteomes" id="UP000277424"/>
    </source>
</evidence>
<gene>
    <name evidence="9" type="ORF">BCL74_3365</name>
</gene>
<keyword evidence="8" id="KW-0119">Carbohydrate metabolism</keyword>
<evidence type="ECO:0000256" key="1">
    <source>
        <dbReference type="ARBA" id="ARBA00000654"/>
    </source>
</evidence>
<comment type="caution">
    <text evidence="9">The sequence shown here is derived from an EMBL/GenBank/DDBJ whole genome shotgun (WGS) entry which is preliminary data.</text>
</comment>
<evidence type="ECO:0000256" key="4">
    <source>
        <dbReference type="ARBA" id="ARBA00011233"/>
    </source>
</evidence>
<dbReference type="Pfam" id="PF01081">
    <property type="entry name" value="Aldolase"/>
    <property type="match status" value="1"/>
</dbReference>
<dbReference type="PROSITE" id="PS00159">
    <property type="entry name" value="ALDOLASE_KDPG_KHG_1"/>
    <property type="match status" value="1"/>
</dbReference>
<dbReference type="OrthoDB" id="9805177at2"/>
<dbReference type="GO" id="GO:0008675">
    <property type="term" value="F:2-dehydro-3-deoxy-phosphogluconate aldolase activity"/>
    <property type="evidence" value="ECO:0007669"/>
    <property type="project" value="UniProtKB-EC"/>
</dbReference>
<evidence type="ECO:0000256" key="8">
    <source>
        <dbReference type="ARBA" id="ARBA00023277"/>
    </source>
</evidence>
<comment type="pathway">
    <text evidence="2">Carbohydrate acid metabolism; 2-dehydro-3-deoxy-D-gluconate degradation; D-glyceraldehyde 3-phosphate and pyruvate from 2-dehydro-3-deoxy-D-gluconate: step 2/2.</text>
</comment>
<comment type="subunit">
    <text evidence="4">Homotrimer.</text>
</comment>
<dbReference type="InterPro" id="IPR013785">
    <property type="entry name" value="Aldolase_TIM"/>
</dbReference>
<accession>A0A420WAM5</accession>
<keyword evidence="7" id="KW-0704">Schiff base</keyword>
<dbReference type="InterPro" id="IPR000887">
    <property type="entry name" value="Aldlse_KDPG_KHG"/>
</dbReference>
<sequence length="208" mass="21506">MSLQKILGQVPVIPVLAIRDTAQAVPLARALAEGGLTILEVTLRTPVALEALRLIREAMPDIMLGVGTVLQPEDMDRAANAGATFAVSPGLTKTLADAGRYSGIPLLPGVATVSEMMLARELGYRSLKFFPAGPMGGPAALKAIAPVMPDLAFCPTGGVTAENMADYLALPNVFCVGGSWVAPDTLVQAGDWKGITTLARKAVSAAGR</sequence>
<organism evidence="9 10">
    <name type="scientific">Oceanibaculum indicum</name>
    <dbReference type="NCBI Taxonomy" id="526216"/>
    <lineage>
        <taxon>Bacteria</taxon>
        <taxon>Pseudomonadati</taxon>
        <taxon>Pseudomonadota</taxon>
        <taxon>Alphaproteobacteria</taxon>
        <taxon>Rhodospirillales</taxon>
        <taxon>Oceanibaculaceae</taxon>
        <taxon>Oceanibaculum</taxon>
    </lineage>
</organism>
<keyword evidence="6" id="KW-0456">Lyase</keyword>
<dbReference type="PROSITE" id="PS00160">
    <property type="entry name" value="ALDOLASE_KDPG_KHG_2"/>
    <property type="match status" value="1"/>
</dbReference>
<evidence type="ECO:0000256" key="5">
    <source>
        <dbReference type="ARBA" id="ARBA00013063"/>
    </source>
</evidence>
<dbReference type="InterPro" id="IPR031337">
    <property type="entry name" value="KDPG/KHG_AS_1"/>
</dbReference>
<dbReference type="NCBIfam" id="TIGR01182">
    <property type="entry name" value="eda"/>
    <property type="match status" value="1"/>
</dbReference>
<comment type="similarity">
    <text evidence="3">Belongs to the KHG/KDPG aldolase family.</text>
</comment>
<evidence type="ECO:0000256" key="6">
    <source>
        <dbReference type="ARBA" id="ARBA00023239"/>
    </source>
</evidence>
<reference evidence="9 10" key="1">
    <citation type="submission" date="2018-10" db="EMBL/GenBank/DDBJ databases">
        <title>Comparative analysis of microorganisms from saline springs in Andes Mountain Range, Colombia.</title>
        <authorList>
            <person name="Rubin E."/>
        </authorList>
    </citation>
    <scope>NUCLEOTIDE SEQUENCE [LARGE SCALE GENOMIC DNA]</scope>
    <source>
        <strain evidence="9 10">USBA 36</strain>
    </source>
</reference>
<evidence type="ECO:0000256" key="7">
    <source>
        <dbReference type="ARBA" id="ARBA00023270"/>
    </source>
</evidence>
<dbReference type="EMBL" id="RBIG01000004">
    <property type="protein sequence ID" value="RKQ68047.1"/>
    <property type="molecule type" value="Genomic_DNA"/>
</dbReference>
<dbReference type="PANTHER" id="PTHR30246">
    <property type="entry name" value="2-KETO-3-DEOXY-6-PHOSPHOGLUCONATE ALDOLASE"/>
    <property type="match status" value="1"/>
</dbReference>
<dbReference type="CDD" id="cd00452">
    <property type="entry name" value="KDPG_aldolase"/>
    <property type="match status" value="1"/>
</dbReference>
<protein>
    <recommendedName>
        <fullName evidence="5">2-dehydro-3-deoxy-phosphogluconate aldolase</fullName>
        <ecNumber evidence="5">4.1.2.14</ecNumber>
    </recommendedName>
</protein>
<dbReference type="AlphaFoldDB" id="A0A420WAM5"/>
<evidence type="ECO:0000256" key="2">
    <source>
        <dbReference type="ARBA" id="ARBA00004736"/>
    </source>
</evidence>
<dbReference type="NCBIfam" id="NF004325">
    <property type="entry name" value="PRK05718.1"/>
    <property type="match status" value="1"/>
</dbReference>
<evidence type="ECO:0000313" key="9">
    <source>
        <dbReference type="EMBL" id="RKQ68047.1"/>
    </source>
</evidence>
<dbReference type="PANTHER" id="PTHR30246:SF1">
    <property type="entry name" value="2-DEHYDRO-3-DEOXY-6-PHOSPHOGALACTONATE ALDOLASE-RELATED"/>
    <property type="match status" value="1"/>
</dbReference>
<dbReference type="Gene3D" id="3.20.20.70">
    <property type="entry name" value="Aldolase class I"/>
    <property type="match status" value="1"/>
</dbReference>
<proteinExistence type="inferred from homology"/>
<name>A0A420WAM5_9PROT</name>
<comment type="catalytic activity">
    <reaction evidence="1">
        <text>2-dehydro-3-deoxy-6-phospho-D-gluconate = D-glyceraldehyde 3-phosphate + pyruvate</text>
        <dbReference type="Rhea" id="RHEA:17089"/>
        <dbReference type="ChEBI" id="CHEBI:15361"/>
        <dbReference type="ChEBI" id="CHEBI:57569"/>
        <dbReference type="ChEBI" id="CHEBI:59776"/>
        <dbReference type="EC" id="4.1.2.14"/>
    </reaction>
</comment>
<dbReference type="EC" id="4.1.2.14" evidence="5"/>